<accession>D5VTK6</accession>
<evidence type="ECO:0000256" key="1">
    <source>
        <dbReference type="SAM" id="Phobius"/>
    </source>
</evidence>
<dbReference type="Pfam" id="PF07760">
    <property type="entry name" value="DUF1616"/>
    <property type="match status" value="1"/>
</dbReference>
<name>D5VTK6_METIM</name>
<evidence type="ECO:0000313" key="4">
    <source>
        <dbReference type="Proteomes" id="UP000002061"/>
    </source>
</evidence>
<keyword evidence="1" id="KW-0472">Membrane</keyword>
<dbReference type="InterPro" id="IPR011674">
    <property type="entry name" value="DUF1616"/>
</dbReference>
<dbReference type="OrthoDB" id="82282at2157"/>
<protein>
    <recommendedName>
        <fullName evidence="2">DUF1616 domain-containing protein</fullName>
    </recommendedName>
</protein>
<dbReference type="HOGENOM" id="CLU_1485899_0_0_2"/>
<dbReference type="eggNOG" id="arCOG02884">
    <property type="taxonomic scope" value="Archaea"/>
</dbReference>
<reference evidence="3" key="1">
    <citation type="submission" date="2010-04" db="EMBL/GenBank/DDBJ databases">
        <title>Complete sequence of Methanocaldococcus infernus ME.</title>
        <authorList>
            <consortium name="US DOE Joint Genome Institute"/>
            <person name="Lucas S."/>
            <person name="Copeland A."/>
            <person name="Lapidus A."/>
            <person name="Cheng J.-F."/>
            <person name="Bruce D."/>
            <person name="Goodwin L."/>
            <person name="Pitluck S."/>
            <person name="Munk A.C."/>
            <person name="Detter J.C."/>
            <person name="Han C."/>
            <person name="Tapia R."/>
            <person name="Land M."/>
            <person name="Hauser L."/>
            <person name="Kyrpides N."/>
            <person name="Mikhailova N."/>
            <person name="Sieprawska-Lupa M."/>
            <person name="Whitman W.B."/>
            <person name="Woyke T."/>
        </authorList>
    </citation>
    <scope>NUCLEOTIDE SEQUENCE [LARGE SCALE GENOMIC DNA]</scope>
    <source>
        <strain evidence="3">ME</strain>
    </source>
</reference>
<dbReference type="KEGG" id="mif:Metin_1259"/>
<keyword evidence="4" id="KW-1185">Reference proteome</keyword>
<dbReference type="EMBL" id="CP002009">
    <property type="protein sequence ID" value="ADG13909.1"/>
    <property type="molecule type" value="Genomic_DNA"/>
</dbReference>
<organism evidence="3 4">
    <name type="scientific">Methanocaldococcus infernus (strain DSM 11812 / JCM 15783 / ME)</name>
    <dbReference type="NCBI Taxonomy" id="573063"/>
    <lineage>
        <taxon>Archaea</taxon>
        <taxon>Methanobacteriati</taxon>
        <taxon>Methanobacteriota</taxon>
        <taxon>Methanomada group</taxon>
        <taxon>Methanococci</taxon>
        <taxon>Methanococcales</taxon>
        <taxon>Methanocaldococcaceae</taxon>
        <taxon>Methanocaldococcus</taxon>
    </lineage>
</organism>
<dbReference type="AlphaFoldDB" id="D5VTK6"/>
<keyword evidence="1" id="KW-1133">Transmembrane helix</keyword>
<sequence>MACEKMNEKLEKILTTILLIILILCIIGTIYIFTHPKQMEYFTEFYILGPEGKAYDYPTELYVNETGSVIIGIVNHEGKVMNYTVEIWLVNGTYENGSLIIHNMYFLDKFNVTLPPKPISIEKWEPQFEKRYNFTISKPGNYQLWFLLFKGNYPKLPFKLVKWKDYANTTAKERIYWAEENKILSLKLNIKVKEI</sequence>
<feature type="transmembrane region" description="Helical" evidence="1">
    <location>
        <begin position="12"/>
        <end position="33"/>
    </location>
</feature>
<evidence type="ECO:0000313" key="3">
    <source>
        <dbReference type="EMBL" id="ADG13909.1"/>
    </source>
</evidence>
<gene>
    <name evidence="3" type="ordered locus">Metin_1259</name>
</gene>
<feature type="domain" description="DUF1616" evidence="2">
    <location>
        <begin position="7"/>
        <end position="156"/>
    </location>
</feature>
<dbReference type="STRING" id="573063.Metin_1259"/>
<keyword evidence="1" id="KW-0812">Transmembrane</keyword>
<dbReference type="Proteomes" id="UP000002061">
    <property type="component" value="Chromosome"/>
</dbReference>
<evidence type="ECO:0000259" key="2">
    <source>
        <dbReference type="Pfam" id="PF07760"/>
    </source>
</evidence>
<proteinExistence type="predicted"/>